<protein>
    <submittedName>
        <fullName evidence="1">Uncharacterized protein</fullName>
    </submittedName>
</protein>
<sequence>MLAPYDFAEPYPCGLASCRQPHQHGFLVITVDKVETNVGKDCGRRIFGEDFAIKANLQAARAHRKRQFDTLQGVLDRKEELLGRISELYDRKTGTRWANAELRSLKEHPLLHFPSNKLYAMATRGETEVIDVREATKEEKEEYRAFNPSAKPLRYVNEPVGHLQGLKFLVANPHDAATALKDKLYELTSTDVKALPTRKLREWVDWASGIEREFDDIEDTLANAARFFADDNVRLLYALAEIEDRKTR</sequence>
<evidence type="ECO:0000313" key="1">
    <source>
        <dbReference type="EMBL" id="XDJ51039.1"/>
    </source>
</evidence>
<accession>A0AB39DAN0</accession>
<dbReference type="AlphaFoldDB" id="A0AB39DAN0"/>
<gene>
    <name evidence="1" type="ORF">ABRZ09_04055</name>
</gene>
<organism evidence="1">
    <name type="scientific">Castellaniella ginsengisoli</name>
    <dbReference type="NCBI Taxonomy" id="546114"/>
    <lineage>
        <taxon>Bacteria</taxon>
        <taxon>Pseudomonadati</taxon>
        <taxon>Pseudomonadota</taxon>
        <taxon>Betaproteobacteria</taxon>
        <taxon>Burkholderiales</taxon>
        <taxon>Alcaligenaceae</taxon>
        <taxon>Castellaniella</taxon>
    </lineage>
</organism>
<proteinExistence type="predicted"/>
<dbReference type="RefSeq" id="WP_368647342.1">
    <property type="nucleotide sequence ID" value="NZ_CP158255.1"/>
</dbReference>
<name>A0AB39DAN0_9BURK</name>
<reference evidence="1" key="1">
    <citation type="submission" date="2024-05" db="EMBL/GenBank/DDBJ databases">
        <authorList>
            <person name="Luo Y.-C."/>
            <person name="Nicholds J."/>
            <person name="Mortimer T."/>
            <person name="Maboni G."/>
        </authorList>
    </citation>
    <scope>NUCLEOTIDE SEQUENCE</scope>
    <source>
        <strain evidence="1">151108</strain>
    </source>
</reference>
<dbReference type="EMBL" id="CP158255">
    <property type="protein sequence ID" value="XDJ51039.1"/>
    <property type="molecule type" value="Genomic_DNA"/>
</dbReference>